<dbReference type="SUPFAM" id="SSF51182">
    <property type="entry name" value="RmlC-like cupins"/>
    <property type="match status" value="1"/>
</dbReference>
<reference evidence="5 6" key="1">
    <citation type="submission" date="2018-03" db="EMBL/GenBank/DDBJ databases">
        <title>Whole genome sequencing of Histamine producing bacteria.</title>
        <authorList>
            <person name="Butler K."/>
        </authorList>
    </citation>
    <scope>NUCLEOTIDE SEQUENCE [LARGE SCALE GENOMIC DNA]</scope>
    <source>
        <strain evidence="5 6">JCM 13586</strain>
    </source>
</reference>
<dbReference type="PANTHER" id="PTHR21221">
    <property type="entry name" value="UREIDOGLYCOLATE HYDROLASE"/>
    <property type="match status" value="1"/>
</dbReference>
<dbReference type="InterPro" id="IPR024060">
    <property type="entry name" value="Ureidoglycolate_lyase_dom_sf"/>
</dbReference>
<dbReference type="GO" id="GO:0000256">
    <property type="term" value="P:allantoin catabolic process"/>
    <property type="evidence" value="ECO:0007669"/>
    <property type="project" value="InterPro"/>
</dbReference>
<dbReference type="GO" id="GO:0050385">
    <property type="term" value="F:ureidoglycolate lyase activity"/>
    <property type="evidence" value="ECO:0007669"/>
    <property type="project" value="UniProtKB-EC"/>
</dbReference>
<evidence type="ECO:0000313" key="5">
    <source>
        <dbReference type="EMBL" id="PSU30526.1"/>
    </source>
</evidence>
<accession>A0A2T3IQB2</accession>
<dbReference type="GO" id="GO:0006144">
    <property type="term" value="P:purine nucleobase metabolic process"/>
    <property type="evidence" value="ECO:0007669"/>
    <property type="project" value="UniProtKB-KW"/>
</dbReference>
<dbReference type="InterPro" id="IPR007247">
    <property type="entry name" value="Ureidogly_lyase"/>
</dbReference>
<evidence type="ECO:0000256" key="2">
    <source>
        <dbReference type="ARBA" id="ARBA00022631"/>
    </source>
</evidence>
<evidence type="ECO:0000256" key="3">
    <source>
        <dbReference type="ARBA" id="ARBA00023239"/>
    </source>
</evidence>
<dbReference type="PIRSF" id="PIRSF017306">
    <property type="entry name" value="Ureidogly_hydro"/>
    <property type="match status" value="1"/>
</dbReference>
<dbReference type="Gene3D" id="2.60.120.480">
    <property type="entry name" value="Ureidoglycolate hydrolase"/>
    <property type="match status" value="1"/>
</dbReference>
<comment type="catalytic activity">
    <reaction evidence="4">
        <text>(S)-ureidoglycolate = urea + glyoxylate</text>
        <dbReference type="Rhea" id="RHEA:11304"/>
        <dbReference type="ChEBI" id="CHEBI:16199"/>
        <dbReference type="ChEBI" id="CHEBI:36655"/>
        <dbReference type="ChEBI" id="CHEBI:57296"/>
        <dbReference type="EC" id="4.3.2.3"/>
    </reaction>
</comment>
<protein>
    <submittedName>
        <fullName evidence="5">Ureidoglycolate lyase</fullName>
    </submittedName>
</protein>
<dbReference type="InterPro" id="IPR011051">
    <property type="entry name" value="RmlC_Cupin_sf"/>
</dbReference>
<comment type="subunit">
    <text evidence="1">Homodimer.</text>
</comment>
<dbReference type="PANTHER" id="PTHR21221:SF1">
    <property type="entry name" value="UREIDOGLYCOLATE LYASE"/>
    <property type="match status" value="1"/>
</dbReference>
<proteinExistence type="predicted"/>
<gene>
    <name evidence="5" type="ORF">C9I99_23465</name>
</gene>
<dbReference type="Proteomes" id="UP000241222">
    <property type="component" value="Unassembled WGS sequence"/>
</dbReference>
<keyword evidence="3 5" id="KW-0456">Lyase</keyword>
<comment type="caution">
    <text evidence="5">The sequence shown here is derived from an EMBL/GenBank/DDBJ whole genome shotgun (WGS) entry which is preliminary data.</text>
</comment>
<evidence type="ECO:0000256" key="4">
    <source>
        <dbReference type="ARBA" id="ARBA00047684"/>
    </source>
</evidence>
<name>A0A2T3IQB2_9GAMM</name>
<dbReference type="CDD" id="cd20298">
    <property type="entry name" value="cupin_UAH"/>
    <property type="match status" value="1"/>
</dbReference>
<dbReference type="AlphaFoldDB" id="A0A2T3IQB2"/>
<dbReference type="Pfam" id="PF04115">
    <property type="entry name" value="Ureidogly_lyase"/>
    <property type="match status" value="1"/>
</dbReference>
<evidence type="ECO:0000256" key="1">
    <source>
        <dbReference type="ARBA" id="ARBA00011738"/>
    </source>
</evidence>
<sequence length="161" mass="18066">MRELTVEPLTKEAFAPFGDVIETDNSEFFYINDRSGQRFHGLGAIDVSDTAAPLISIVRAAGFDNSLSFDLLEKHPKGSQAFFPLNGERFIVIVAQGDDDIDEPTLRAFITNGNQGVNYHRNVWHYLLFAKNQETDFLTIDRAGEDNCIVKKLSANYTISF</sequence>
<organism evidence="5 6">
    <name type="scientific">Photobacterium lutimaris</name>
    <dbReference type="NCBI Taxonomy" id="388278"/>
    <lineage>
        <taxon>Bacteria</taxon>
        <taxon>Pseudomonadati</taxon>
        <taxon>Pseudomonadota</taxon>
        <taxon>Gammaproteobacteria</taxon>
        <taxon>Vibrionales</taxon>
        <taxon>Vibrionaceae</taxon>
        <taxon>Photobacterium</taxon>
    </lineage>
</organism>
<dbReference type="RefSeq" id="WP_107351256.1">
    <property type="nucleotide sequence ID" value="NZ_PYMH01000016.1"/>
</dbReference>
<dbReference type="GO" id="GO:0004848">
    <property type="term" value="F:ureidoglycolate hydrolase activity"/>
    <property type="evidence" value="ECO:0007669"/>
    <property type="project" value="InterPro"/>
</dbReference>
<evidence type="ECO:0000313" key="6">
    <source>
        <dbReference type="Proteomes" id="UP000241222"/>
    </source>
</evidence>
<dbReference type="OrthoDB" id="9804602at2"/>
<dbReference type="InterPro" id="IPR047233">
    <property type="entry name" value="UAH_cupin"/>
</dbReference>
<keyword evidence="2" id="KW-0659">Purine metabolism</keyword>
<keyword evidence="6" id="KW-1185">Reference proteome</keyword>
<dbReference type="EMBL" id="PYMH01000016">
    <property type="protein sequence ID" value="PSU30526.1"/>
    <property type="molecule type" value="Genomic_DNA"/>
</dbReference>